<dbReference type="PANTHER" id="PTHR10146">
    <property type="entry name" value="PROLINE SYNTHETASE CO-TRANSCRIBED BACTERIAL HOMOLOG PROTEIN"/>
    <property type="match status" value="1"/>
</dbReference>
<dbReference type="PANTHER" id="PTHR10146:SF14">
    <property type="entry name" value="PYRIDOXAL PHOSPHATE HOMEOSTASIS PROTEIN"/>
    <property type="match status" value="1"/>
</dbReference>
<organism evidence="6 7">
    <name type="scientific">Anaerocolumna jejuensis DSM 15929</name>
    <dbReference type="NCBI Taxonomy" id="1121322"/>
    <lineage>
        <taxon>Bacteria</taxon>
        <taxon>Bacillati</taxon>
        <taxon>Bacillota</taxon>
        <taxon>Clostridia</taxon>
        <taxon>Lachnospirales</taxon>
        <taxon>Lachnospiraceae</taxon>
        <taxon>Anaerocolumna</taxon>
    </lineage>
</organism>
<comment type="cofactor">
    <cofactor evidence="3">
        <name>pyridoxal 5'-phosphate</name>
        <dbReference type="ChEBI" id="CHEBI:597326"/>
    </cofactor>
</comment>
<dbReference type="GO" id="GO:0030170">
    <property type="term" value="F:pyridoxal phosphate binding"/>
    <property type="evidence" value="ECO:0007669"/>
    <property type="project" value="UniProtKB-UniRule"/>
</dbReference>
<dbReference type="InterPro" id="IPR001608">
    <property type="entry name" value="Ala_racemase_N"/>
</dbReference>
<sequence>MSAETIKENLKEVELRIKAACTRAGRKRDEVTLIAVSKTKPVADMEIAMGEGIKVFGENKVQELTEKYEQLPTDIKWHLIGHLQTNKVKYIVDKAELIHSVDSFKLAEQIQKEAEKKNIVCKILIEVNAAKEESKFGVFEEDVIPLIKEISKLPNVQVCGLMTIAPNVDEAEKNRKYFRKLRQLNVDIKMKNIDNVTMDVLSMGMTGDYEVAIEEGATMVRVGTGIFGERNYSTL</sequence>
<dbReference type="InterPro" id="IPR011078">
    <property type="entry name" value="PyrdxlP_homeostasis"/>
</dbReference>
<proteinExistence type="inferred from homology"/>
<gene>
    <name evidence="6" type="ORF">SAMN02745136_00223</name>
</gene>
<keyword evidence="7" id="KW-1185">Reference proteome</keyword>
<dbReference type="HAMAP" id="MF_02087">
    <property type="entry name" value="PLP_homeostasis"/>
    <property type="match status" value="1"/>
</dbReference>
<comment type="similarity">
    <text evidence="2 4">Belongs to the pyridoxal phosphate-binding protein YggS/PROSC family.</text>
</comment>
<feature type="domain" description="Alanine racemase N-terminal" evidence="5">
    <location>
        <begin position="16"/>
        <end position="230"/>
    </location>
</feature>
<dbReference type="SUPFAM" id="SSF51419">
    <property type="entry name" value="PLP-binding barrel"/>
    <property type="match status" value="1"/>
</dbReference>
<dbReference type="PIRSF" id="PIRSF004848">
    <property type="entry name" value="YBL036c_PLPDEIII"/>
    <property type="match status" value="1"/>
</dbReference>
<dbReference type="FunFam" id="3.20.20.10:FF:000018">
    <property type="entry name" value="Pyridoxal phosphate homeostasis protein"/>
    <property type="match status" value="1"/>
</dbReference>
<dbReference type="CDD" id="cd00635">
    <property type="entry name" value="PLPDE_III_YBL036c_like"/>
    <property type="match status" value="1"/>
</dbReference>
<accession>A0A1M6JVS5</accession>
<feature type="modified residue" description="N6-(pyridoxal phosphate)lysine" evidence="2 3">
    <location>
        <position position="38"/>
    </location>
</feature>
<dbReference type="Gene3D" id="3.20.20.10">
    <property type="entry name" value="Alanine racemase"/>
    <property type="match status" value="1"/>
</dbReference>
<comment type="function">
    <text evidence="2">Pyridoxal 5'-phosphate (PLP)-binding protein, which is involved in PLP homeostasis.</text>
</comment>
<evidence type="ECO:0000256" key="2">
    <source>
        <dbReference type="HAMAP-Rule" id="MF_02087"/>
    </source>
</evidence>
<evidence type="ECO:0000313" key="7">
    <source>
        <dbReference type="Proteomes" id="UP000184386"/>
    </source>
</evidence>
<evidence type="ECO:0000256" key="3">
    <source>
        <dbReference type="PIRSR" id="PIRSR004848-1"/>
    </source>
</evidence>
<protein>
    <recommendedName>
        <fullName evidence="2">Pyridoxal phosphate homeostasis protein</fullName>
        <shortName evidence="2">PLP homeostasis protein</shortName>
    </recommendedName>
</protein>
<keyword evidence="1 2" id="KW-0663">Pyridoxal phosphate</keyword>
<dbReference type="AlphaFoldDB" id="A0A1M6JVS5"/>
<dbReference type="EMBL" id="FRAC01000006">
    <property type="protein sequence ID" value="SHJ50759.1"/>
    <property type="molecule type" value="Genomic_DNA"/>
</dbReference>
<evidence type="ECO:0000256" key="4">
    <source>
        <dbReference type="RuleBase" id="RU004514"/>
    </source>
</evidence>
<evidence type="ECO:0000313" key="6">
    <source>
        <dbReference type="EMBL" id="SHJ50759.1"/>
    </source>
</evidence>
<dbReference type="Pfam" id="PF01168">
    <property type="entry name" value="Ala_racemase_N"/>
    <property type="match status" value="1"/>
</dbReference>
<dbReference type="Proteomes" id="UP000184386">
    <property type="component" value="Unassembled WGS sequence"/>
</dbReference>
<dbReference type="RefSeq" id="WP_242962318.1">
    <property type="nucleotide sequence ID" value="NZ_FRAC01000006.1"/>
</dbReference>
<reference evidence="6 7" key="1">
    <citation type="submission" date="2016-11" db="EMBL/GenBank/DDBJ databases">
        <authorList>
            <person name="Jaros S."/>
            <person name="Januszkiewicz K."/>
            <person name="Wedrychowicz H."/>
        </authorList>
    </citation>
    <scope>NUCLEOTIDE SEQUENCE [LARGE SCALE GENOMIC DNA]</scope>
    <source>
        <strain evidence="6 7">DSM 15929</strain>
    </source>
</reference>
<name>A0A1M6JVS5_9FIRM</name>
<dbReference type="NCBIfam" id="TIGR00044">
    <property type="entry name" value="YggS family pyridoxal phosphate-dependent enzyme"/>
    <property type="match status" value="1"/>
</dbReference>
<dbReference type="STRING" id="1121322.SAMN02745136_00223"/>
<dbReference type="InterPro" id="IPR029066">
    <property type="entry name" value="PLP-binding_barrel"/>
</dbReference>
<evidence type="ECO:0000259" key="5">
    <source>
        <dbReference type="Pfam" id="PF01168"/>
    </source>
</evidence>
<evidence type="ECO:0000256" key="1">
    <source>
        <dbReference type="ARBA" id="ARBA00022898"/>
    </source>
</evidence>